<reference evidence="4 5" key="1">
    <citation type="submission" date="2016-02" db="EMBL/GenBank/DDBJ databases">
        <title>Draft genome sequence of Thermodesulfatator sp. S606.</title>
        <authorList>
            <person name="Lai Q."/>
            <person name="Cao J."/>
            <person name="Dupont S."/>
            <person name="Shao Z."/>
            <person name="Jebbar M."/>
            <person name="Alain K."/>
        </authorList>
    </citation>
    <scope>NUCLEOTIDE SEQUENCE [LARGE SCALE GENOMIC DNA]</scope>
    <source>
        <strain evidence="4 5">S606</strain>
    </source>
</reference>
<dbReference type="InterPro" id="IPR027363">
    <property type="entry name" value="M1Pi_N"/>
</dbReference>
<comment type="catalytic activity">
    <reaction evidence="3">
        <text>5-(methylsulfanyl)-alpha-D-ribose 1-phosphate = 5-(methylsulfanyl)-D-ribulose 1-phosphate</text>
        <dbReference type="Rhea" id="RHEA:19989"/>
        <dbReference type="ChEBI" id="CHEBI:58533"/>
        <dbReference type="ChEBI" id="CHEBI:58548"/>
        <dbReference type="EC" id="5.3.1.23"/>
    </reaction>
</comment>
<dbReference type="InterPro" id="IPR000649">
    <property type="entry name" value="IF-2B-related"/>
</dbReference>
<dbReference type="InterPro" id="IPR005251">
    <property type="entry name" value="IF-M1Pi"/>
</dbReference>
<keyword evidence="3" id="KW-0486">Methionine biosynthesis</keyword>
<comment type="function">
    <text evidence="3">Catalyzes the interconversion of methylthioribose-1-phosphate (MTR-1-P) into methylthioribulose-1-phosphate (MTRu-1-P).</text>
</comment>
<feature type="binding site" evidence="3">
    <location>
        <begin position="44"/>
        <end position="46"/>
    </location>
    <ligand>
        <name>substrate</name>
    </ligand>
</feature>
<dbReference type="PANTHER" id="PTHR43475">
    <property type="entry name" value="METHYLTHIORIBOSE-1-PHOSPHATE ISOMERASE"/>
    <property type="match status" value="1"/>
</dbReference>
<keyword evidence="5" id="KW-1185">Reference proteome</keyword>
<evidence type="ECO:0000313" key="5">
    <source>
        <dbReference type="Proteomes" id="UP000076964"/>
    </source>
</evidence>
<protein>
    <recommendedName>
        <fullName evidence="3">Methylthioribose-1-phosphate isomerase</fullName>
        <shortName evidence="3">M1Pi</shortName>
        <shortName evidence="3">MTR-1-P isomerase</shortName>
        <ecNumber evidence="3">5.3.1.23</ecNumber>
    </recommendedName>
    <alternativeName>
        <fullName evidence="3">S-methyl-5-thioribose-1-phosphate isomerase</fullName>
    </alternativeName>
</protein>
<dbReference type="AlphaFoldDB" id="A0A177EA12"/>
<feature type="binding site" evidence="3">
    <location>
        <position position="193"/>
    </location>
    <ligand>
        <name>substrate</name>
    </ligand>
</feature>
<evidence type="ECO:0000256" key="1">
    <source>
        <dbReference type="ARBA" id="ARBA00022605"/>
    </source>
</evidence>
<dbReference type="EMBL" id="LSFI01000001">
    <property type="protein sequence ID" value="OAG28773.1"/>
    <property type="molecule type" value="Genomic_DNA"/>
</dbReference>
<keyword evidence="2 3" id="KW-0413">Isomerase</keyword>
<dbReference type="NCBIfam" id="TIGR00524">
    <property type="entry name" value="eIF-2B_rel"/>
    <property type="match status" value="1"/>
</dbReference>
<gene>
    <name evidence="3" type="primary">mtnA</name>
    <name evidence="4" type="ORF">TH606_00410</name>
</gene>
<evidence type="ECO:0000256" key="3">
    <source>
        <dbReference type="HAMAP-Rule" id="MF_01678"/>
    </source>
</evidence>
<dbReference type="InterPro" id="IPR037171">
    <property type="entry name" value="NagB/RpiA_transferase-like"/>
</dbReference>
<comment type="caution">
    <text evidence="4">The sequence shown here is derived from an EMBL/GenBank/DDBJ whole genome shotgun (WGS) entry which is preliminary data.</text>
</comment>
<dbReference type="FunFam" id="1.20.120.420:FF:000003">
    <property type="entry name" value="Methylthioribose-1-phosphate isomerase"/>
    <property type="match status" value="1"/>
</dbReference>
<dbReference type="NCBIfam" id="NF004326">
    <property type="entry name" value="PRK05720.1"/>
    <property type="match status" value="1"/>
</dbReference>
<feature type="binding site" evidence="3">
    <location>
        <position position="87"/>
    </location>
    <ligand>
        <name>substrate</name>
    </ligand>
</feature>
<dbReference type="EC" id="5.3.1.23" evidence="3"/>
<feature type="site" description="Transition state stabilizer" evidence="3">
    <location>
        <position position="154"/>
    </location>
</feature>
<dbReference type="PANTHER" id="PTHR43475:SF1">
    <property type="entry name" value="METHYLTHIORIBOSE-1-PHOSPHATE ISOMERASE"/>
    <property type="match status" value="1"/>
</dbReference>
<dbReference type="Proteomes" id="UP000076964">
    <property type="component" value="Unassembled WGS sequence"/>
</dbReference>
<dbReference type="SUPFAM" id="SSF100950">
    <property type="entry name" value="NagB/RpiA/CoA transferase-like"/>
    <property type="match status" value="1"/>
</dbReference>
<dbReference type="FunFam" id="3.40.50.10470:FF:000006">
    <property type="entry name" value="Methylthioribose-1-phosphate isomerase"/>
    <property type="match status" value="1"/>
</dbReference>
<comment type="similarity">
    <text evidence="3">Belongs to the EIF-2B alpha/beta/delta subunits family. MtnA subfamily.</text>
</comment>
<evidence type="ECO:0000313" key="4">
    <source>
        <dbReference type="EMBL" id="OAG28773.1"/>
    </source>
</evidence>
<dbReference type="GO" id="GO:0046523">
    <property type="term" value="F:S-methyl-5-thioribose-1-phosphate isomerase activity"/>
    <property type="evidence" value="ECO:0007669"/>
    <property type="project" value="UniProtKB-UniRule"/>
</dbReference>
<dbReference type="InterPro" id="IPR042529">
    <property type="entry name" value="IF_2B-like_C"/>
</dbReference>
<dbReference type="UniPathway" id="UPA00904">
    <property type="reaction ID" value="UER00874"/>
</dbReference>
<comment type="pathway">
    <text evidence="3">Amino-acid biosynthesis; L-methionine biosynthesis via salvage pathway; L-methionine from S-methyl-5-thio-alpha-D-ribose 1-phosphate: step 1/6.</text>
</comment>
<organism evidence="4 5">
    <name type="scientific">Thermodesulfatator autotrophicus</name>
    <dbReference type="NCBI Taxonomy" id="1795632"/>
    <lineage>
        <taxon>Bacteria</taxon>
        <taxon>Pseudomonadati</taxon>
        <taxon>Thermodesulfobacteriota</taxon>
        <taxon>Thermodesulfobacteria</taxon>
        <taxon>Thermodesulfobacteriales</taxon>
        <taxon>Thermodesulfatatoraceae</taxon>
        <taxon>Thermodesulfatator</taxon>
    </lineage>
</organism>
<dbReference type="Pfam" id="PF01008">
    <property type="entry name" value="IF-2B"/>
    <property type="match status" value="1"/>
</dbReference>
<proteinExistence type="inferred from homology"/>
<dbReference type="NCBIfam" id="TIGR00512">
    <property type="entry name" value="salvage_mtnA"/>
    <property type="match status" value="1"/>
</dbReference>
<evidence type="ECO:0000256" key="2">
    <source>
        <dbReference type="ARBA" id="ARBA00023235"/>
    </source>
</evidence>
<dbReference type="Gene3D" id="3.40.50.10470">
    <property type="entry name" value="Translation initiation factor eif-2b, domain 2"/>
    <property type="match status" value="1"/>
</dbReference>
<name>A0A177EA12_9BACT</name>
<accession>A0A177EA12</accession>
<sequence length="343" mass="37392">MRPILWDSRGLRLLDQRLLPWQEKYLRLRTPQEVKKAIKDMVVRGAPAIGITGAIGLVLGAEKIKARSKRDFLAKFRRIAESLKKARPTAVNLSWAIDRLLNRAEDLNVSLEEVVEILRAEALKIWEEDIEANKAMGRFGAKLIPDNATVLTHCNAGALATGGYGTAIGVIRAAYEAGKNIKVLADETRPWLQGARLTAWELKKVGVPVEIIPDVAAGSLMAQGKVQAIVVGADRIAANGDVANKIGTYSLAVLSKENKIPFYIAAPLSTIDMATSSGQDIPIEWRDPKEVLYCAKKRIAPKGVSALNPAFDVTPSHYISAIITEKGVVQPPYTESLKILFGV</sequence>
<feature type="binding site" evidence="3">
    <location>
        <begin position="244"/>
        <end position="245"/>
    </location>
    <ligand>
        <name>substrate</name>
    </ligand>
</feature>
<keyword evidence="1 3" id="KW-0028">Amino-acid biosynthesis</keyword>
<feature type="active site" description="Proton donor" evidence="3">
    <location>
        <position position="234"/>
    </location>
</feature>
<dbReference type="STRING" id="1795632.TH606_00410"/>
<dbReference type="InterPro" id="IPR011559">
    <property type="entry name" value="Initiation_fac_2B_a/b/d"/>
</dbReference>
<dbReference type="Gene3D" id="1.20.120.420">
    <property type="entry name" value="translation initiation factor eif-2b, domain 1"/>
    <property type="match status" value="1"/>
</dbReference>
<dbReference type="HAMAP" id="MF_01678">
    <property type="entry name" value="Salvage_MtnA"/>
    <property type="match status" value="1"/>
</dbReference>
<dbReference type="GO" id="GO:0019509">
    <property type="term" value="P:L-methionine salvage from methylthioadenosine"/>
    <property type="evidence" value="ECO:0007669"/>
    <property type="project" value="UniProtKB-UniRule"/>
</dbReference>